<comment type="subcellular location">
    <subcellularLocation>
        <location evidence="1">Membrane</location>
        <topology evidence="1">Multi-pass membrane protein</topology>
    </subcellularLocation>
</comment>
<dbReference type="InterPro" id="IPR022764">
    <property type="entry name" value="Peptidase_S54_rhomboid_dom"/>
</dbReference>
<dbReference type="AlphaFoldDB" id="F9PFD2"/>
<dbReference type="Pfam" id="PF01694">
    <property type="entry name" value="Rhomboid"/>
    <property type="match status" value="1"/>
</dbReference>
<evidence type="ECO:0000256" key="1">
    <source>
        <dbReference type="ARBA" id="ARBA00004141"/>
    </source>
</evidence>
<keyword evidence="5 7" id="KW-1133">Transmembrane helix</keyword>
<proteinExistence type="inferred from homology"/>
<feature type="domain" description="Peptidase S54 rhomboid" evidence="8">
    <location>
        <begin position="62"/>
        <end position="196"/>
    </location>
</feature>
<dbReference type="GO" id="GO:0004252">
    <property type="term" value="F:serine-type endopeptidase activity"/>
    <property type="evidence" value="ECO:0007669"/>
    <property type="project" value="InterPro"/>
</dbReference>
<evidence type="ECO:0000256" key="5">
    <source>
        <dbReference type="ARBA" id="ARBA00022989"/>
    </source>
</evidence>
<organism evidence="9 10">
    <name type="scientific">Streptococcus infantis X</name>
    <dbReference type="NCBI Taxonomy" id="997830"/>
    <lineage>
        <taxon>Bacteria</taxon>
        <taxon>Bacillati</taxon>
        <taxon>Bacillota</taxon>
        <taxon>Bacilli</taxon>
        <taxon>Lactobacillales</taxon>
        <taxon>Streptococcaceae</taxon>
        <taxon>Streptococcus</taxon>
    </lineage>
</organism>
<dbReference type="GO" id="GO:0016020">
    <property type="term" value="C:membrane"/>
    <property type="evidence" value="ECO:0007669"/>
    <property type="project" value="UniProtKB-SubCell"/>
</dbReference>
<evidence type="ECO:0000256" key="3">
    <source>
        <dbReference type="ARBA" id="ARBA00022692"/>
    </source>
</evidence>
<feature type="transmembrane region" description="Helical" evidence="7">
    <location>
        <begin position="183"/>
        <end position="200"/>
    </location>
</feature>
<comment type="similarity">
    <text evidence="2">Belongs to the peptidase S54 family.</text>
</comment>
<dbReference type="InterPro" id="IPR050925">
    <property type="entry name" value="Rhomboid_protease_S54"/>
</dbReference>
<sequence length="230" mass="25479">MRRYSSMKEIFDRRYPVTSFFLLVTTLVFVLMFLTSGFNYTSAATLYKFGAVYPPAIKAMPEQIWRLFSATFVHIGLQHFLVNMLSLYFLGRQMEQIFGSKQFFFIYLLSGMMGNLFVLVFSPDAITAGASTALYGMFASIVVLRYASRNPYLQQLGQSYLSLLVINLVGSVLIPGISLAGHLGGAVGGALLAIVFPVRGERKIYSPVQRGLATLAFIALSALLLFIGLF</sequence>
<feature type="transmembrane region" description="Helical" evidence="7">
    <location>
        <begin position="67"/>
        <end position="91"/>
    </location>
</feature>
<keyword evidence="4 9" id="KW-0378">Hydrolase</keyword>
<dbReference type="Gene3D" id="1.20.1540.10">
    <property type="entry name" value="Rhomboid-like"/>
    <property type="match status" value="1"/>
</dbReference>
<evidence type="ECO:0000256" key="2">
    <source>
        <dbReference type="ARBA" id="ARBA00009045"/>
    </source>
</evidence>
<accession>F9PFD2</accession>
<evidence type="ECO:0000313" key="10">
    <source>
        <dbReference type="Proteomes" id="UP000003399"/>
    </source>
</evidence>
<evidence type="ECO:0000259" key="8">
    <source>
        <dbReference type="Pfam" id="PF01694"/>
    </source>
</evidence>
<keyword evidence="3 7" id="KW-0812">Transmembrane</keyword>
<dbReference type="PANTHER" id="PTHR43731">
    <property type="entry name" value="RHOMBOID PROTEASE"/>
    <property type="match status" value="1"/>
</dbReference>
<evidence type="ECO:0000256" key="7">
    <source>
        <dbReference type="SAM" id="Phobius"/>
    </source>
</evidence>
<protein>
    <submittedName>
        <fullName evidence="9">Peptidase, S54 family</fullName>
        <ecNumber evidence="9">3.4.21.-</ecNumber>
    </submittedName>
</protein>
<feature type="transmembrane region" description="Helical" evidence="7">
    <location>
        <begin position="212"/>
        <end position="229"/>
    </location>
</feature>
<gene>
    <name evidence="9" type="ORF">HMPREF1124_1780</name>
</gene>
<feature type="transmembrane region" description="Helical" evidence="7">
    <location>
        <begin position="159"/>
        <end position="177"/>
    </location>
</feature>
<dbReference type="EMBL" id="AFUQ01000012">
    <property type="protein sequence ID" value="EGV12041.1"/>
    <property type="molecule type" value="Genomic_DNA"/>
</dbReference>
<keyword evidence="6 7" id="KW-0472">Membrane</keyword>
<evidence type="ECO:0000313" key="9">
    <source>
        <dbReference type="EMBL" id="EGV12041.1"/>
    </source>
</evidence>
<dbReference type="eggNOG" id="COG0705">
    <property type="taxonomic scope" value="Bacteria"/>
</dbReference>
<dbReference type="PATRIC" id="fig|997830.4.peg.1431"/>
<feature type="transmembrane region" description="Helical" evidence="7">
    <location>
        <begin position="128"/>
        <end position="147"/>
    </location>
</feature>
<name>F9PFD2_9STRE</name>
<evidence type="ECO:0000256" key="4">
    <source>
        <dbReference type="ARBA" id="ARBA00022801"/>
    </source>
</evidence>
<feature type="transmembrane region" description="Helical" evidence="7">
    <location>
        <begin position="103"/>
        <end position="122"/>
    </location>
</feature>
<dbReference type="InterPro" id="IPR035952">
    <property type="entry name" value="Rhomboid-like_sf"/>
</dbReference>
<evidence type="ECO:0000256" key="6">
    <source>
        <dbReference type="ARBA" id="ARBA00023136"/>
    </source>
</evidence>
<dbReference type="SUPFAM" id="SSF144091">
    <property type="entry name" value="Rhomboid-like"/>
    <property type="match status" value="1"/>
</dbReference>
<dbReference type="PANTHER" id="PTHR43731:SF14">
    <property type="entry name" value="PRESENILIN-ASSOCIATED RHOMBOID-LIKE PROTEIN, MITOCHONDRIAL"/>
    <property type="match status" value="1"/>
</dbReference>
<dbReference type="Proteomes" id="UP000003399">
    <property type="component" value="Unassembled WGS sequence"/>
</dbReference>
<dbReference type="EC" id="3.4.21.-" evidence="9"/>
<comment type="caution">
    <text evidence="9">The sequence shown here is derived from an EMBL/GenBank/DDBJ whole genome shotgun (WGS) entry which is preliminary data.</text>
</comment>
<reference evidence="9 10" key="1">
    <citation type="submission" date="2011-07" db="EMBL/GenBank/DDBJ databases">
        <authorList>
            <person name="Harkins D.M."/>
            <person name="Madupu R."/>
            <person name="Durkin A.S."/>
            <person name="Torralba M."/>
            <person name="Methe B."/>
            <person name="Sutton G.G."/>
            <person name="Nelson K.E."/>
        </authorList>
    </citation>
    <scope>NUCLEOTIDE SEQUENCE [LARGE SCALE GENOMIC DNA]</scope>
    <source>
        <strain evidence="9 10">X</strain>
    </source>
</reference>